<feature type="domain" description="Fe2OG dioxygenase" evidence="2">
    <location>
        <begin position="174"/>
        <end position="293"/>
    </location>
</feature>
<dbReference type="GeneID" id="73467224"/>
<gene>
    <name evidence="3" type="ORF">J8A68_000423</name>
</gene>
<evidence type="ECO:0000313" key="4">
    <source>
        <dbReference type="Proteomes" id="UP000694255"/>
    </source>
</evidence>
<dbReference type="InterPro" id="IPR050231">
    <property type="entry name" value="Iron_ascorbate_oxido_reductase"/>
</dbReference>
<keyword evidence="1" id="KW-0408">Iron</keyword>
<dbReference type="FunFam" id="2.60.120.330:FF:000051">
    <property type="entry name" value="Clavaminate synthase-like protein"/>
    <property type="match status" value="1"/>
</dbReference>
<dbReference type="Pfam" id="PF03171">
    <property type="entry name" value="2OG-FeII_Oxy"/>
    <property type="match status" value="1"/>
</dbReference>
<proteinExistence type="inferred from homology"/>
<protein>
    <recommendedName>
        <fullName evidence="2">Fe2OG dioxygenase domain-containing protein</fullName>
    </recommendedName>
</protein>
<name>A0A8J5QTG7_9ASCO</name>
<dbReference type="AlphaFoldDB" id="A0A8J5QTG7"/>
<keyword evidence="4" id="KW-1185">Reference proteome</keyword>
<dbReference type="GO" id="GO:0046872">
    <property type="term" value="F:metal ion binding"/>
    <property type="evidence" value="ECO:0007669"/>
    <property type="project" value="UniProtKB-KW"/>
</dbReference>
<comment type="caution">
    <text evidence="3">The sequence shown here is derived from an EMBL/GenBank/DDBJ whole genome shotgun (WGS) entry which is preliminary data.</text>
</comment>
<evidence type="ECO:0000313" key="3">
    <source>
        <dbReference type="EMBL" id="KAG7665993.1"/>
    </source>
</evidence>
<dbReference type="GO" id="GO:0044283">
    <property type="term" value="P:small molecule biosynthetic process"/>
    <property type="evidence" value="ECO:0007669"/>
    <property type="project" value="UniProtKB-ARBA"/>
</dbReference>
<dbReference type="PROSITE" id="PS51471">
    <property type="entry name" value="FE2OG_OXY"/>
    <property type="match status" value="1"/>
</dbReference>
<keyword evidence="1" id="KW-0479">Metal-binding</keyword>
<evidence type="ECO:0000259" key="2">
    <source>
        <dbReference type="PROSITE" id="PS51471"/>
    </source>
</evidence>
<keyword evidence="1" id="KW-0560">Oxidoreductase</keyword>
<dbReference type="InterPro" id="IPR005123">
    <property type="entry name" value="Oxoglu/Fe-dep_dioxygenase_dom"/>
</dbReference>
<dbReference type="OrthoDB" id="288590at2759"/>
<dbReference type="EMBL" id="JAGSYN010000044">
    <property type="protein sequence ID" value="KAG7665993.1"/>
    <property type="molecule type" value="Genomic_DNA"/>
</dbReference>
<comment type="similarity">
    <text evidence="1">Belongs to the iron/ascorbate-dependent oxidoreductase family.</text>
</comment>
<sequence>MFVIKPNPLKIIDLSNEDQETAEELVQAAATQGFLFIEGHNFTQAEVDQLFQISREFFHLPHDYKRQYAIDETNHGYADFGGETLDPIHQKKGDPKEALNISGLDFTTGKSTKPIPDWFTQDPKREALINETIIKLYQLSIKILRFIARGFKIEDIGDLKGEDWFGTKCAPEKPSGSTFRLLHYPGQKSLDPDTTIRAGAHTDYGSITLLFQKPHEEGLEIYSPVTKHWEAVPFVPGSNKFQGMAPPIVVNIGDLLSYWTSGYLKSTLHRVKFPIPVRETGHDRYSIAFFSHPNDDALLEPVPSELVKNIKREGVRENDDECISAAEHLKRRLAATYGWKSE</sequence>
<dbReference type="InterPro" id="IPR044861">
    <property type="entry name" value="IPNS-like_FE2OG_OXY"/>
</dbReference>
<dbReference type="Proteomes" id="UP000694255">
    <property type="component" value="Unassembled WGS sequence"/>
</dbReference>
<dbReference type="PANTHER" id="PTHR47990">
    <property type="entry name" value="2-OXOGLUTARATE (2OG) AND FE(II)-DEPENDENT OXYGENASE SUPERFAMILY PROTEIN-RELATED"/>
    <property type="match status" value="1"/>
</dbReference>
<dbReference type="InterPro" id="IPR026992">
    <property type="entry name" value="DIOX_N"/>
</dbReference>
<dbReference type="Pfam" id="PF14226">
    <property type="entry name" value="DIOX_N"/>
    <property type="match status" value="1"/>
</dbReference>
<organism evidence="3 4">
    <name type="scientific">[Candida] subhashii</name>
    <dbReference type="NCBI Taxonomy" id="561895"/>
    <lineage>
        <taxon>Eukaryota</taxon>
        <taxon>Fungi</taxon>
        <taxon>Dikarya</taxon>
        <taxon>Ascomycota</taxon>
        <taxon>Saccharomycotina</taxon>
        <taxon>Pichiomycetes</taxon>
        <taxon>Debaryomycetaceae</taxon>
        <taxon>Spathaspora</taxon>
    </lineage>
</organism>
<evidence type="ECO:0000256" key="1">
    <source>
        <dbReference type="RuleBase" id="RU003682"/>
    </source>
</evidence>
<reference evidence="3 4" key="1">
    <citation type="journal article" date="2021" name="DNA Res.">
        <title>Genome analysis of Candida subhashii reveals its hybrid nature and dual mitochondrial genome conformations.</title>
        <authorList>
            <person name="Mixao V."/>
            <person name="Hegedusova E."/>
            <person name="Saus E."/>
            <person name="Pryszcz L.P."/>
            <person name="Cillingova A."/>
            <person name="Nosek J."/>
            <person name="Gabaldon T."/>
        </authorList>
    </citation>
    <scope>NUCLEOTIDE SEQUENCE [LARGE SCALE GENOMIC DNA]</scope>
    <source>
        <strain evidence="3 4">CBS 10753</strain>
    </source>
</reference>
<dbReference type="GO" id="GO:0016491">
    <property type="term" value="F:oxidoreductase activity"/>
    <property type="evidence" value="ECO:0007669"/>
    <property type="project" value="UniProtKB-KW"/>
</dbReference>
<dbReference type="RefSeq" id="XP_049266225.1">
    <property type="nucleotide sequence ID" value="XM_049408194.1"/>
</dbReference>
<accession>A0A8J5QTG7</accession>